<dbReference type="AlphaFoldDB" id="A0A0J7L4E2"/>
<evidence type="ECO:0000313" key="1">
    <source>
        <dbReference type="EMBL" id="KMQ97792.1"/>
    </source>
</evidence>
<evidence type="ECO:0000313" key="2">
    <source>
        <dbReference type="Proteomes" id="UP000036403"/>
    </source>
</evidence>
<accession>A0A0J7L4E2</accession>
<organism evidence="1 2">
    <name type="scientific">Lasius niger</name>
    <name type="common">Black garden ant</name>
    <dbReference type="NCBI Taxonomy" id="67767"/>
    <lineage>
        <taxon>Eukaryota</taxon>
        <taxon>Metazoa</taxon>
        <taxon>Ecdysozoa</taxon>
        <taxon>Arthropoda</taxon>
        <taxon>Hexapoda</taxon>
        <taxon>Insecta</taxon>
        <taxon>Pterygota</taxon>
        <taxon>Neoptera</taxon>
        <taxon>Endopterygota</taxon>
        <taxon>Hymenoptera</taxon>
        <taxon>Apocrita</taxon>
        <taxon>Aculeata</taxon>
        <taxon>Formicoidea</taxon>
        <taxon>Formicidae</taxon>
        <taxon>Formicinae</taxon>
        <taxon>Lasius</taxon>
        <taxon>Lasius</taxon>
    </lineage>
</organism>
<sequence>MRVLRSMADTYHGVQQQGEYIDDVENAIAALSAVEEKVRLFDGVPPMYWFAWRYPNGTVAYSTTARPRAGHRFALRDVDGKLWFNAIARDEHIAKLTFICERAS</sequence>
<dbReference type="Proteomes" id="UP000036403">
    <property type="component" value="Unassembled WGS sequence"/>
</dbReference>
<protein>
    <submittedName>
        <fullName evidence="1">Uncharacterized protein</fullName>
    </submittedName>
</protein>
<gene>
    <name evidence="1" type="ORF">RF55_1871</name>
</gene>
<comment type="caution">
    <text evidence="1">The sequence shown here is derived from an EMBL/GenBank/DDBJ whole genome shotgun (WGS) entry which is preliminary data.</text>
</comment>
<reference evidence="1 2" key="1">
    <citation type="submission" date="2015-04" db="EMBL/GenBank/DDBJ databases">
        <title>Lasius niger genome sequencing.</title>
        <authorList>
            <person name="Konorov E.A."/>
            <person name="Nikitin M.A."/>
            <person name="Kirill M.V."/>
            <person name="Chang P."/>
        </authorList>
    </citation>
    <scope>NUCLEOTIDE SEQUENCE [LARGE SCALE GENOMIC DNA]</scope>
    <source>
        <tissue evidence="1">Whole</tissue>
    </source>
</reference>
<keyword evidence="2" id="KW-1185">Reference proteome</keyword>
<dbReference type="EMBL" id="LBMM01000680">
    <property type="protein sequence ID" value="KMQ97792.1"/>
    <property type="molecule type" value="Genomic_DNA"/>
</dbReference>
<proteinExistence type="predicted"/>
<dbReference type="PaxDb" id="67767-A0A0J7L4E2"/>
<name>A0A0J7L4E2_LASNI</name>